<keyword evidence="4" id="KW-1185">Reference proteome</keyword>
<gene>
    <name evidence="3" type="ORF">PLEPLA_LOCUS14043</name>
</gene>
<feature type="region of interest" description="Disordered" evidence="1">
    <location>
        <begin position="97"/>
        <end position="125"/>
    </location>
</feature>
<organism evidence="3 4">
    <name type="scientific">Pleuronectes platessa</name>
    <name type="common">European plaice</name>
    <dbReference type="NCBI Taxonomy" id="8262"/>
    <lineage>
        <taxon>Eukaryota</taxon>
        <taxon>Metazoa</taxon>
        <taxon>Chordata</taxon>
        <taxon>Craniata</taxon>
        <taxon>Vertebrata</taxon>
        <taxon>Euteleostomi</taxon>
        <taxon>Actinopterygii</taxon>
        <taxon>Neopterygii</taxon>
        <taxon>Teleostei</taxon>
        <taxon>Neoteleostei</taxon>
        <taxon>Acanthomorphata</taxon>
        <taxon>Carangaria</taxon>
        <taxon>Pleuronectiformes</taxon>
        <taxon>Pleuronectoidei</taxon>
        <taxon>Pleuronectidae</taxon>
        <taxon>Pleuronectes</taxon>
    </lineage>
</organism>
<evidence type="ECO:0000256" key="2">
    <source>
        <dbReference type="SAM" id="Phobius"/>
    </source>
</evidence>
<keyword evidence="2" id="KW-0812">Transmembrane</keyword>
<evidence type="ECO:0000313" key="3">
    <source>
        <dbReference type="EMBL" id="CAB1426109.1"/>
    </source>
</evidence>
<sequence length="125" mass="14037">MSLDCGRKSRVPGENPHRHKKNATQKGCRAPTQNLLAELVQIKLRDKREIQAQVQFGPVPLLHVLLALSHFFHIYYFVLPAAIGKRLTEATARCWSRIGDGEGPRRSAPLLTDSTWRGSGHPTDF</sequence>
<comment type="caution">
    <text evidence="3">The sequence shown here is derived from an EMBL/GenBank/DDBJ whole genome shotgun (WGS) entry which is preliminary data.</text>
</comment>
<keyword evidence="2" id="KW-0472">Membrane</keyword>
<keyword evidence="2" id="KW-1133">Transmembrane helix</keyword>
<protein>
    <submittedName>
        <fullName evidence="3">Uncharacterized protein</fullName>
    </submittedName>
</protein>
<dbReference type="AlphaFoldDB" id="A0A9N7YJ50"/>
<evidence type="ECO:0000256" key="1">
    <source>
        <dbReference type="SAM" id="MobiDB-lite"/>
    </source>
</evidence>
<feature type="region of interest" description="Disordered" evidence="1">
    <location>
        <begin position="1"/>
        <end position="28"/>
    </location>
</feature>
<dbReference type="EMBL" id="CADEAL010000858">
    <property type="protein sequence ID" value="CAB1426109.1"/>
    <property type="molecule type" value="Genomic_DNA"/>
</dbReference>
<evidence type="ECO:0000313" key="4">
    <source>
        <dbReference type="Proteomes" id="UP001153269"/>
    </source>
</evidence>
<reference evidence="3" key="1">
    <citation type="submission" date="2020-03" db="EMBL/GenBank/DDBJ databases">
        <authorList>
            <person name="Weist P."/>
        </authorList>
    </citation>
    <scope>NUCLEOTIDE SEQUENCE</scope>
</reference>
<name>A0A9N7YJ50_PLEPL</name>
<accession>A0A9N7YJ50</accession>
<proteinExistence type="predicted"/>
<dbReference type="Proteomes" id="UP001153269">
    <property type="component" value="Unassembled WGS sequence"/>
</dbReference>
<feature type="transmembrane region" description="Helical" evidence="2">
    <location>
        <begin position="61"/>
        <end position="83"/>
    </location>
</feature>